<evidence type="ECO:0000256" key="4">
    <source>
        <dbReference type="ARBA" id="ARBA00023242"/>
    </source>
</evidence>
<dbReference type="InterPro" id="IPR017930">
    <property type="entry name" value="Myb_dom"/>
</dbReference>
<dbReference type="FunFam" id="1.10.10.60:FF:000002">
    <property type="entry name" value="Myb family transcription factor"/>
    <property type="match status" value="1"/>
</dbReference>
<accession>A0ABD3A850</accession>
<evidence type="ECO:0000256" key="2">
    <source>
        <dbReference type="ARBA" id="ARBA00023015"/>
    </source>
</evidence>
<dbReference type="Proteomes" id="UP001630127">
    <property type="component" value="Unassembled WGS sequence"/>
</dbReference>
<sequence length="333" mass="38155">MGSCGRNGGVRQYIRSKVPRLRWTPDLHHCFVHAIERLGGQDKATPKLVLQMMDVRGLTISHVKSHLQMHRSMKNDVTRQADNKTIITQQEQQQRKQQSIQDLQESCVEQENDVVFHDPSLDPSEKAGDSHFIYIPPTKRARMEKQMSCSISEKLECSKRMLDQSVTNPYCNDDYGQKKTIAEKSGIKEKEKVMRGSRLWQTRQTTTTTTSIQIPFPLPQDFFQTLNPFGNENTRPLEESHLFKVTSQENEKYESSKTRKIQNLREKNYVHREIDDYGLSLSLSLHHPSTQISNISSTSEISEAISSYSRGFSDYSGSSLVQHSVNLHLSIAL</sequence>
<dbReference type="InterPro" id="IPR006447">
    <property type="entry name" value="Myb_dom_plants"/>
</dbReference>
<dbReference type="InterPro" id="IPR001005">
    <property type="entry name" value="SANT/Myb"/>
</dbReference>
<organism evidence="6 7">
    <name type="scientific">Cinchona calisaya</name>
    <dbReference type="NCBI Taxonomy" id="153742"/>
    <lineage>
        <taxon>Eukaryota</taxon>
        <taxon>Viridiplantae</taxon>
        <taxon>Streptophyta</taxon>
        <taxon>Embryophyta</taxon>
        <taxon>Tracheophyta</taxon>
        <taxon>Spermatophyta</taxon>
        <taxon>Magnoliopsida</taxon>
        <taxon>eudicotyledons</taxon>
        <taxon>Gunneridae</taxon>
        <taxon>Pentapetalae</taxon>
        <taxon>asterids</taxon>
        <taxon>lamiids</taxon>
        <taxon>Gentianales</taxon>
        <taxon>Rubiaceae</taxon>
        <taxon>Cinchonoideae</taxon>
        <taxon>Cinchoneae</taxon>
        <taxon>Cinchona</taxon>
    </lineage>
</organism>
<evidence type="ECO:0000256" key="1">
    <source>
        <dbReference type="ARBA" id="ARBA00004123"/>
    </source>
</evidence>
<comment type="subcellular location">
    <subcellularLocation>
        <location evidence="1">Nucleus</location>
    </subcellularLocation>
</comment>
<dbReference type="InterPro" id="IPR009057">
    <property type="entry name" value="Homeodomain-like_sf"/>
</dbReference>
<gene>
    <name evidence="6" type="ORF">ACH5RR_012384</name>
</gene>
<dbReference type="SUPFAM" id="SSF46689">
    <property type="entry name" value="Homeodomain-like"/>
    <property type="match status" value="1"/>
</dbReference>
<dbReference type="PROSITE" id="PS51294">
    <property type="entry name" value="HTH_MYB"/>
    <property type="match status" value="1"/>
</dbReference>
<proteinExistence type="predicted"/>
<protein>
    <recommendedName>
        <fullName evidence="5">HTH myb-type domain-containing protein</fullName>
    </recommendedName>
</protein>
<evidence type="ECO:0000259" key="5">
    <source>
        <dbReference type="PROSITE" id="PS51294"/>
    </source>
</evidence>
<dbReference type="EMBL" id="JBJUIK010000005">
    <property type="protein sequence ID" value="KAL3527728.1"/>
    <property type="molecule type" value="Genomic_DNA"/>
</dbReference>
<dbReference type="PANTHER" id="PTHR31314:SF188">
    <property type="entry name" value="TRANSCRIPTION FACTOR KAN2 ISOFORM X1-RELATED"/>
    <property type="match status" value="1"/>
</dbReference>
<evidence type="ECO:0000256" key="3">
    <source>
        <dbReference type="ARBA" id="ARBA00023163"/>
    </source>
</evidence>
<feature type="domain" description="HTH myb-type" evidence="5">
    <location>
        <begin position="15"/>
        <end position="75"/>
    </location>
</feature>
<reference evidence="6 7" key="1">
    <citation type="submission" date="2024-11" db="EMBL/GenBank/DDBJ databases">
        <title>A near-complete genome assembly of Cinchona calisaya.</title>
        <authorList>
            <person name="Lian D.C."/>
            <person name="Zhao X.W."/>
            <person name="Wei L."/>
        </authorList>
    </citation>
    <scope>NUCLEOTIDE SEQUENCE [LARGE SCALE GENOMIC DNA]</scope>
    <source>
        <tissue evidence="6">Nenye</tissue>
    </source>
</reference>
<dbReference type="Pfam" id="PF00249">
    <property type="entry name" value="Myb_DNA-binding"/>
    <property type="match status" value="1"/>
</dbReference>
<dbReference type="InterPro" id="IPR046955">
    <property type="entry name" value="PHR1-like"/>
</dbReference>
<dbReference type="NCBIfam" id="TIGR01557">
    <property type="entry name" value="myb_SHAQKYF"/>
    <property type="match status" value="1"/>
</dbReference>
<dbReference type="Gene3D" id="1.10.10.60">
    <property type="entry name" value="Homeodomain-like"/>
    <property type="match status" value="1"/>
</dbReference>
<keyword evidence="4" id="KW-0539">Nucleus</keyword>
<keyword evidence="3" id="KW-0804">Transcription</keyword>
<comment type="caution">
    <text evidence="6">The sequence shown here is derived from an EMBL/GenBank/DDBJ whole genome shotgun (WGS) entry which is preliminary data.</text>
</comment>
<name>A0ABD3A850_9GENT</name>
<keyword evidence="7" id="KW-1185">Reference proteome</keyword>
<dbReference type="AlphaFoldDB" id="A0ABD3A850"/>
<evidence type="ECO:0000313" key="6">
    <source>
        <dbReference type="EMBL" id="KAL3527728.1"/>
    </source>
</evidence>
<evidence type="ECO:0000313" key="7">
    <source>
        <dbReference type="Proteomes" id="UP001630127"/>
    </source>
</evidence>
<keyword evidence="2" id="KW-0805">Transcription regulation</keyword>
<dbReference type="PANTHER" id="PTHR31314">
    <property type="entry name" value="MYB FAMILY TRANSCRIPTION FACTOR PHL7-LIKE"/>
    <property type="match status" value="1"/>
</dbReference>
<dbReference type="GO" id="GO:0005634">
    <property type="term" value="C:nucleus"/>
    <property type="evidence" value="ECO:0007669"/>
    <property type="project" value="UniProtKB-SubCell"/>
</dbReference>